<evidence type="ECO:0000313" key="2">
    <source>
        <dbReference type="Proteomes" id="UP000270094"/>
    </source>
</evidence>
<accession>A0A3P7IIQ1</accession>
<proteinExistence type="predicted"/>
<dbReference type="Proteomes" id="UP000270094">
    <property type="component" value="Unassembled WGS sequence"/>
</dbReference>
<dbReference type="AlphaFoldDB" id="A0A3P7IIQ1"/>
<sequence>MELRDNQDQRAPTVQMARLEPMEIQEPPGLLDLLDNRENVVYVRSTVQSMEVSSLKMELDVNFVAYNQETKHILTRRINVHRLGLTHYW</sequence>
<dbReference type="EMBL" id="UYYB01006521">
    <property type="protein sequence ID" value="VDM67783.1"/>
    <property type="molecule type" value="Genomic_DNA"/>
</dbReference>
<organism evidence="1 2">
    <name type="scientific">Strongylus vulgaris</name>
    <name type="common">Blood worm</name>
    <dbReference type="NCBI Taxonomy" id="40348"/>
    <lineage>
        <taxon>Eukaryota</taxon>
        <taxon>Metazoa</taxon>
        <taxon>Ecdysozoa</taxon>
        <taxon>Nematoda</taxon>
        <taxon>Chromadorea</taxon>
        <taxon>Rhabditida</taxon>
        <taxon>Rhabditina</taxon>
        <taxon>Rhabditomorpha</taxon>
        <taxon>Strongyloidea</taxon>
        <taxon>Strongylidae</taxon>
        <taxon>Strongylus</taxon>
    </lineage>
</organism>
<keyword evidence="2" id="KW-1185">Reference proteome</keyword>
<protein>
    <submittedName>
        <fullName evidence="1">Uncharacterized protein</fullName>
    </submittedName>
</protein>
<gene>
    <name evidence="1" type="ORF">SVUK_LOCUS2781</name>
</gene>
<name>A0A3P7IIQ1_STRVU</name>
<evidence type="ECO:0000313" key="1">
    <source>
        <dbReference type="EMBL" id="VDM67783.1"/>
    </source>
</evidence>
<reference evidence="1 2" key="1">
    <citation type="submission" date="2018-11" db="EMBL/GenBank/DDBJ databases">
        <authorList>
            <consortium name="Pathogen Informatics"/>
        </authorList>
    </citation>
    <scope>NUCLEOTIDE SEQUENCE [LARGE SCALE GENOMIC DNA]</scope>
</reference>